<feature type="coiled-coil region" evidence="1">
    <location>
        <begin position="20"/>
        <end position="47"/>
    </location>
</feature>
<dbReference type="Proteomes" id="UP000499080">
    <property type="component" value="Unassembled WGS sequence"/>
</dbReference>
<dbReference type="OrthoDB" id="8066225at2759"/>
<organism evidence="2 3">
    <name type="scientific">Araneus ventricosus</name>
    <name type="common">Orbweaver spider</name>
    <name type="synonym">Epeira ventricosa</name>
    <dbReference type="NCBI Taxonomy" id="182803"/>
    <lineage>
        <taxon>Eukaryota</taxon>
        <taxon>Metazoa</taxon>
        <taxon>Ecdysozoa</taxon>
        <taxon>Arthropoda</taxon>
        <taxon>Chelicerata</taxon>
        <taxon>Arachnida</taxon>
        <taxon>Araneae</taxon>
        <taxon>Araneomorphae</taxon>
        <taxon>Entelegynae</taxon>
        <taxon>Araneoidea</taxon>
        <taxon>Araneidae</taxon>
        <taxon>Araneus</taxon>
    </lineage>
</organism>
<dbReference type="AlphaFoldDB" id="A0A4Y2WUT5"/>
<evidence type="ECO:0000256" key="1">
    <source>
        <dbReference type="SAM" id="Coils"/>
    </source>
</evidence>
<sequence>MRAHFESQVEGIKDHVSRCIGKMEEDVQGAEGVIEKVQRKIEEVETKFKGRSATSRRDLVILRTNQTISQLVYDSYIPNQLSNS</sequence>
<gene>
    <name evidence="2" type="ORF">AVEN_242818_1</name>
</gene>
<evidence type="ECO:0000313" key="2">
    <source>
        <dbReference type="EMBL" id="GBO40394.1"/>
    </source>
</evidence>
<keyword evidence="3" id="KW-1185">Reference proteome</keyword>
<proteinExistence type="predicted"/>
<evidence type="ECO:0000313" key="3">
    <source>
        <dbReference type="Proteomes" id="UP000499080"/>
    </source>
</evidence>
<accession>A0A4Y2WUT5</accession>
<protein>
    <submittedName>
        <fullName evidence="2">Uncharacterized protein</fullName>
    </submittedName>
</protein>
<keyword evidence="1" id="KW-0175">Coiled coil</keyword>
<name>A0A4Y2WUT5_ARAVE</name>
<dbReference type="EMBL" id="BGPR01065618">
    <property type="protein sequence ID" value="GBO40394.1"/>
    <property type="molecule type" value="Genomic_DNA"/>
</dbReference>
<reference evidence="2 3" key="1">
    <citation type="journal article" date="2019" name="Sci. Rep.">
        <title>Orb-weaving spider Araneus ventricosus genome elucidates the spidroin gene catalogue.</title>
        <authorList>
            <person name="Kono N."/>
            <person name="Nakamura H."/>
            <person name="Ohtoshi R."/>
            <person name="Moran D.A.P."/>
            <person name="Shinohara A."/>
            <person name="Yoshida Y."/>
            <person name="Fujiwara M."/>
            <person name="Mori M."/>
            <person name="Tomita M."/>
            <person name="Arakawa K."/>
        </authorList>
    </citation>
    <scope>NUCLEOTIDE SEQUENCE [LARGE SCALE GENOMIC DNA]</scope>
</reference>
<comment type="caution">
    <text evidence="2">The sequence shown here is derived from an EMBL/GenBank/DDBJ whole genome shotgun (WGS) entry which is preliminary data.</text>
</comment>